<comment type="caution">
    <text evidence="1">The sequence shown here is derived from an EMBL/GenBank/DDBJ whole genome shotgun (WGS) entry which is preliminary data.</text>
</comment>
<sequence>MSDPFFARENKRKRSGPAPYEKPYRPAAYGKGQKSGANVDGRRRTGNGAGARSAGGRATRDEDLASDNEDADGRGRDAGDVDDIDFMADRLGGHQAEYDSAEEEDRSRNETAAAKRLRLAKGYLDKVRSEVQGELVVHGGDWPQGLLLTLRVCLGDRVTVDDGSWDAQEVDNANVAARLQQDVDEAAGRIHSFFATALQPSTFSHKFVPSVGGKVPTAAQASLTDLFTATKEGVLARYSFADDLKMVGSLFGQVQSGDSKSGGKRGGKSGSQGVKPNGNKQSRGSGSADKTVQQGHTGAVLCLVASEDGKYLITGGKDKMIGVWQVEPVLAGVSPAAGTAGVKWLRGLGGHKDAVTGLALPALNNPSHQFVSASAARSLCMHSISTLSLIDTFFGHQDSINAVSSIKPTIAVTTGARDRTCRWWKLEEEVQLVFRAGIKSVEGGHVRKPVAAAGTQDLPPTAAAATNGTVKEKRREFVEGSVDTVAMLDDQHFVSGGDSGAICLWHTGKKKPVFTEHLAHGTTQHDSESEGEMVEPRWITALAGLRGTNLFASGTLITDPQWASGSWNGEIKLWALAPTLKSFSYVCSVTAAGVVNSLQLLSLPHGNVNSNAWRKQSTDNEAVNDEEVEMEASDQASSQVAPSKRARMPADVLLVASLAREPRLGRWIKVKNGAKNGTLVVNLGRP</sequence>
<reference evidence="1" key="1">
    <citation type="submission" date="2023-04" db="EMBL/GenBank/DDBJ databases">
        <title>Draft Genome sequencing of Naganishia species isolated from polar environments using Oxford Nanopore Technology.</title>
        <authorList>
            <person name="Leo P."/>
            <person name="Venkateswaran K."/>
        </authorList>
    </citation>
    <scope>NUCLEOTIDE SEQUENCE</scope>
    <source>
        <strain evidence="1">MNA-CCFEE 5261</strain>
    </source>
</reference>
<organism evidence="1 2">
    <name type="scientific">Naganishia cerealis</name>
    <dbReference type="NCBI Taxonomy" id="610337"/>
    <lineage>
        <taxon>Eukaryota</taxon>
        <taxon>Fungi</taxon>
        <taxon>Dikarya</taxon>
        <taxon>Basidiomycota</taxon>
        <taxon>Agaricomycotina</taxon>
        <taxon>Tremellomycetes</taxon>
        <taxon>Filobasidiales</taxon>
        <taxon>Filobasidiaceae</taxon>
        <taxon>Naganishia</taxon>
    </lineage>
</organism>
<gene>
    <name evidence="1" type="ORF">QFC19_008992</name>
</gene>
<proteinExistence type="predicted"/>
<accession>A0ACC2UY93</accession>
<evidence type="ECO:0000313" key="2">
    <source>
        <dbReference type="Proteomes" id="UP001241377"/>
    </source>
</evidence>
<keyword evidence="2" id="KW-1185">Reference proteome</keyword>
<name>A0ACC2UY93_9TREE</name>
<protein>
    <submittedName>
        <fullName evidence="1">Uncharacterized protein</fullName>
    </submittedName>
</protein>
<dbReference type="Proteomes" id="UP001241377">
    <property type="component" value="Unassembled WGS sequence"/>
</dbReference>
<dbReference type="EMBL" id="JASBWR010000145">
    <property type="protein sequence ID" value="KAJ9091701.1"/>
    <property type="molecule type" value="Genomic_DNA"/>
</dbReference>
<evidence type="ECO:0000313" key="1">
    <source>
        <dbReference type="EMBL" id="KAJ9091701.1"/>
    </source>
</evidence>